<sequence length="225" mass="24852">MSPRQGGRRPLNLNQWKQRVHHPPPAAATRPCPGSLLAAPAPLPSSNLGIDPSLLFFEDVSPFLEFLPAEHNRFDDTTWDFGNINNNNDTTTNENDVQNLGGEGLFDNIMIPDLNILDTQSSLDVNGDGFLTQEQPLLTVNFTTPIEQPTSTSTSSTPLPTPTITNKSPTSTSSIPGTFTFSLHPSLSPRVRYRVSYYVTAIRGIERNSRYIFELASCFSLLLFK</sequence>
<reference evidence="2" key="1">
    <citation type="submission" date="2021-03" db="EMBL/GenBank/DDBJ databases">
        <authorList>
            <person name="Alouane T."/>
            <person name="Langin T."/>
            <person name="Bonhomme L."/>
        </authorList>
    </citation>
    <scope>NUCLEOTIDE SEQUENCE</scope>
    <source>
        <strain evidence="2">MDC_Fg202</strain>
    </source>
</reference>
<protein>
    <submittedName>
        <fullName evidence="2">Uncharacterized protein</fullName>
    </submittedName>
</protein>
<accession>A0A9N8NJY5</accession>
<dbReference type="Proteomes" id="UP000746612">
    <property type="component" value="Unassembled WGS sequence"/>
</dbReference>
<evidence type="ECO:0000313" key="3">
    <source>
        <dbReference type="Proteomes" id="UP000746612"/>
    </source>
</evidence>
<name>A0A9N8NJY5_GIBZA</name>
<organism evidence="2 3">
    <name type="scientific">Gibberella zeae</name>
    <name type="common">Wheat head blight fungus</name>
    <name type="synonym">Fusarium graminearum</name>
    <dbReference type="NCBI Taxonomy" id="5518"/>
    <lineage>
        <taxon>Eukaryota</taxon>
        <taxon>Fungi</taxon>
        <taxon>Dikarya</taxon>
        <taxon>Ascomycota</taxon>
        <taxon>Pezizomycotina</taxon>
        <taxon>Sordariomycetes</taxon>
        <taxon>Hypocreomycetidae</taxon>
        <taxon>Hypocreales</taxon>
        <taxon>Nectriaceae</taxon>
        <taxon>Fusarium</taxon>
    </lineage>
</organism>
<feature type="compositionally biased region" description="Low complexity" evidence="1">
    <location>
        <begin position="145"/>
        <end position="165"/>
    </location>
</feature>
<comment type="caution">
    <text evidence="2">The sequence shown here is derived from an EMBL/GenBank/DDBJ whole genome shotgun (WGS) entry which is preliminary data.</text>
</comment>
<proteinExistence type="predicted"/>
<dbReference type="AlphaFoldDB" id="A0A9N8NJY5"/>
<gene>
    <name evidence="2" type="ORF">MDCFG202_LOCUS211427</name>
</gene>
<dbReference type="EMBL" id="CAJPIJ010000120">
    <property type="protein sequence ID" value="CAG1980901.1"/>
    <property type="molecule type" value="Genomic_DNA"/>
</dbReference>
<evidence type="ECO:0000256" key="1">
    <source>
        <dbReference type="SAM" id="MobiDB-lite"/>
    </source>
</evidence>
<evidence type="ECO:0000313" key="2">
    <source>
        <dbReference type="EMBL" id="CAG1980901.1"/>
    </source>
</evidence>
<feature type="region of interest" description="Disordered" evidence="1">
    <location>
        <begin position="145"/>
        <end position="172"/>
    </location>
</feature>
<feature type="region of interest" description="Disordered" evidence="1">
    <location>
        <begin position="1"/>
        <end position="33"/>
    </location>
</feature>